<reference evidence="2 3" key="1">
    <citation type="submission" date="2017-11" db="EMBL/GenBank/DDBJ databases">
        <title>De novo assembly and phasing of dikaryotic genomes from two isolates of Puccinia coronata f. sp. avenae, the causal agent of oat crown rust.</title>
        <authorList>
            <person name="Miller M.E."/>
            <person name="Zhang Y."/>
            <person name="Omidvar V."/>
            <person name="Sperschneider J."/>
            <person name="Schwessinger B."/>
            <person name="Raley C."/>
            <person name="Palmer J.M."/>
            <person name="Garnica D."/>
            <person name="Upadhyaya N."/>
            <person name="Rathjen J."/>
            <person name="Taylor J.M."/>
            <person name="Park R.F."/>
            <person name="Dodds P.N."/>
            <person name="Hirsch C.D."/>
            <person name="Kianian S.F."/>
            <person name="Figueroa M."/>
        </authorList>
    </citation>
    <scope>NUCLEOTIDE SEQUENCE [LARGE SCALE GENOMIC DNA]</scope>
    <source>
        <strain evidence="2">12NC29</strain>
    </source>
</reference>
<evidence type="ECO:0000313" key="2">
    <source>
        <dbReference type="EMBL" id="PLW21881.1"/>
    </source>
</evidence>
<name>A0A2N5T8R2_9BASI</name>
<gene>
    <name evidence="2" type="ORF">PCANC_03385</name>
</gene>
<evidence type="ECO:0000256" key="1">
    <source>
        <dbReference type="SAM" id="MobiDB-lite"/>
    </source>
</evidence>
<feature type="compositionally biased region" description="Basic and acidic residues" evidence="1">
    <location>
        <begin position="287"/>
        <end position="297"/>
    </location>
</feature>
<dbReference type="AlphaFoldDB" id="A0A2N5T8R2"/>
<comment type="caution">
    <text evidence="2">The sequence shown here is derived from an EMBL/GenBank/DDBJ whole genome shotgun (WGS) entry which is preliminary data.</text>
</comment>
<dbReference type="OrthoDB" id="2507066at2759"/>
<accession>A0A2N5T8R2</accession>
<sequence>MFVEPTRKNGKNFISELDANVKSPNDDDKMDALGYIPLSVEDPNYQKEVEQEKQKGFPKCTCLDCEPESSQWVMDNFKRMTTDNCNSFISDSPKDIAILNPPSEVHPVEKEDIVYWVPESGQKPLKDILEKMAQELVKNFDKLFYNQMKDHAAYPPSVYFSITQARKIGKNVEKITSGNIQKLIGLNTIPGQMVMLVKDVKSLCSGEIYNNFLILEEKRKNEIIRNAHRLCMEKEDEDNKKNEARRTAWEAAALKKAETSAGVAANAERKRVASEARSTANKKKQAKKESDMAKLQELKAQAHNNQTLASTSDQASTSRAVNESIDPSLFHS</sequence>
<protein>
    <submittedName>
        <fullName evidence="2">Uncharacterized protein</fullName>
    </submittedName>
</protein>
<feature type="compositionally biased region" description="Polar residues" evidence="1">
    <location>
        <begin position="302"/>
        <end position="321"/>
    </location>
</feature>
<feature type="region of interest" description="Disordered" evidence="1">
    <location>
        <begin position="260"/>
        <end position="332"/>
    </location>
</feature>
<evidence type="ECO:0000313" key="3">
    <source>
        <dbReference type="Proteomes" id="UP000235388"/>
    </source>
</evidence>
<keyword evidence="3" id="KW-1185">Reference proteome</keyword>
<dbReference type="Proteomes" id="UP000235388">
    <property type="component" value="Unassembled WGS sequence"/>
</dbReference>
<dbReference type="EMBL" id="PGCJ01000779">
    <property type="protein sequence ID" value="PLW21881.1"/>
    <property type="molecule type" value="Genomic_DNA"/>
</dbReference>
<organism evidence="2 3">
    <name type="scientific">Puccinia coronata f. sp. avenae</name>
    <dbReference type="NCBI Taxonomy" id="200324"/>
    <lineage>
        <taxon>Eukaryota</taxon>
        <taxon>Fungi</taxon>
        <taxon>Dikarya</taxon>
        <taxon>Basidiomycota</taxon>
        <taxon>Pucciniomycotina</taxon>
        <taxon>Pucciniomycetes</taxon>
        <taxon>Pucciniales</taxon>
        <taxon>Pucciniaceae</taxon>
        <taxon>Puccinia</taxon>
    </lineage>
</organism>
<proteinExistence type="predicted"/>